<comment type="caution">
    <text evidence="8">The sequence shown here is derived from an EMBL/GenBank/DDBJ whole genome shotgun (WGS) entry which is preliminary data.</text>
</comment>
<sequence length="381" mass="42281">MDCTCTWIRDLGYCCTCIPGDQEKIMIHALTNGGLYACLSILIGASLLSFSDTKLAQRRKTWALVALTVPVLAAFPIIELAGRLQEYREGSFLSSLFHVLTQLKGGQAWLLLLSLAILHVILLNTMKQPKVAYSFSLLLIAGMILTQSVTGHSASTASFQGALFHTIHFIGVGIWSGILLVVSFFSDHEHQWESFVRWFTKVAIGCIVWITLTGVAMSLLLSESIVDSWMLSYGQALLVKHLLFIVLLLFAFINGFLMKRLVAEDAGFSPRRWWKAESLLIVFIYTITGYMTEQETPHNIKQTLEQQDPSVLFRIFTTVEGLGPLTLAPNLISISSLALGFIFLLFTGVMIKRNSLAGTFFVSAMVLWCLYLGLMSSVSMS</sequence>
<dbReference type="EMBL" id="QTLC01000057">
    <property type="protein sequence ID" value="RDY69906.1"/>
    <property type="molecule type" value="Genomic_DNA"/>
</dbReference>
<feature type="domain" description="Copper resistance protein D" evidence="7">
    <location>
        <begin position="195"/>
        <end position="289"/>
    </location>
</feature>
<evidence type="ECO:0000256" key="4">
    <source>
        <dbReference type="ARBA" id="ARBA00022989"/>
    </source>
</evidence>
<reference evidence="8 9" key="1">
    <citation type="submission" date="2018-08" db="EMBL/GenBank/DDBJ databases">
        <title>Genome sequence of strict halophilic Halobacillus trueperi SS1 isolated from Lunsu, a salty water body of North West Himalayas.</title>
        <authorList>
            <person name="Gupta S."/>
            <person name="Sharma P."/>
            <person name="Dev K."/>
            <person name="Baumler D."/>
            <person name="Sourirajan A."/>
        </authorList>
    </citation>
    <scope>NUCLEOTIDE SEQUENCE [LARGE SCALE GENOMIC DNA]</scope>
    <source>
        <strain evidence="8 9">SS1</strain>
    </source>
</reference>
<keyword evidence="3 6" id="KW-0812">Transmembrane</keyword>
<feature type="transmembrane region" description="Helical" evidence="6">
    <location>
        <begin position="162"/>
        <end position="186"/>
    </location>
</feature>
<dbReference type="PANTHER" id="PTHR34820">
    <property type="entry name" value="INNER MEMBRANE PROTEIN YEBZ"/>
    <property type="match status" value="1"/>
</dbReference>
<dbReference type="AlphaFoldDB" id="A0A3D8VKJ2"/>
<feature type="transmembrane region" description="Helical" evidence="6">
    <location>
        <begin position="241"/>
        <end position="262"/>
    </location>
</feature>
<keyword evidence="4 6" id="KW-1133">Transmembrane helix</keyword>
<dbReference type="InterPro" id="IPR032694">
    <property type="entry name" value="CopC/D"/>
</dbReference>
<dbReference type="InterPro" id="IPR008457">
    <property type="entry name" value="Cu-R_CopD_dom"/>
</dbReference>
<proteinExistence type="predicted"/>
<feature type="transmembrane region" description="Helical" evidence="6">
    <location>
        <begin position="198"/>
        <end position="221"/>
    </location>
</feature>
<evidence type="ECO:0000259" key="7">
    <source>
        <dbReference type="Pfam" id="PF05425"/>
    </source>
</evidence>
<evidence type="ECO:0000256" key="1">
    <source>
        <dbReference type="ARBA" id="ARBA00004651"/>
    </source>
</evidence>
<comment type="subcellular location">
    <subcellularLocation>
        <location evidence="1">Cell membrane</location>
        <topology evidence="1">Multi-pass membrane protein</topology>
    </subcellularLocation>
</comment>
<dbReference type="GO" id="GO:0006825">
    <property type="term" value="P:copper ion transport"/>
    <property type="evidence" value="ECO:0007669"/>
    <property type="project" value="InterPro"/>
</dbReference>
<evidence type="ECO:0000313" key="9">
    <source>
        <dbReference type="Proteomes" id="UP000257032"/>
    </source>
</evidence>
<gene>
    <name evidence="8" type="ORF">DXT76_16150</name>
</gene>
<name>A0A3D8VKJ2_9BACI</name>
<protein>
    <recommendedName>
        <fullName evidence="7">Copper resistance protein D domain-containing protein</fullName>
    </recommendedName>
</protein>
<evidence type="ECO:0000256" key="3">
    <source>
        <dbReference type="ARBA" id="ARBA00022692"/>
    </source>
</evidence>
<feature type="transmembrane region" description="Helical" evidence="6">
    <location>
        <begin position="131"/>
        <end position="150"/>
    </location>
</feature>
<evidence type="ECO:0000256" key="5">
    <source>
        <dbReference type="ARBA" id="ARBA00023136"/>
    </source>
</evidence>
<evidence type="ECO:0000256" key="6">
    <source>
        <dbReference type="SAM" id="Phobius"/>
    </source>
</evidence>
<accession>A0A3D8VKJ2</accession>
<feature type="transmembrane region" description="Helical" evidence="6">
    <location>
        <begin position="33"/>
        <end position="50"/>
    </location>
</feature>
<dbReference type="Proteomes" id="UP000257032">
    <property type="component" value="Unassembled WGS sequence"/>
</dbReference>
<dbReference type="Pfam" id="PF05425">
    <property type="entry name" value="CopD"/>
    <property type="match status" value="1"/>
</dbReference>
<dbReference type="PANTHER" id="PTHR34820:SF4">
    <property type="entry name" value="INNER MEMBRANE PROTEIN YEBZ"/>
    <property type="match status" value="1"/>
</dbReference>
<keyword evidence="2" id="KW-1003">Cell membrane</keyword>
<dbReference type="GO" id="GO:0005886">
    <property type="term" value="C:plasma membrane"/>
    <property type="evidence" value="ECO:0007669"/>
    <property type="project" value="UniProtKB-SubCell"/>
</dbReference>
<evidence type="ECO:0000256" key="2">
    <source>
        <dbReference type="ARBA" id="ARBA00022475"/>
    </source>
</evidence>
<feature type="transmembrane region" description="Helical" evidence="6">
    <location>
        <begin position="331"/>
        <end position="349"/>
    </location>
</feature>
<evidence type="ECO:0000313" key="8">
    <source>
        <dbReference type="EMBL" id="RDY69906.1"/>
    </source>
</evidence>
<feature type="transmembrane region" description="Helical" evidence="6">
    <location>
        <begin position="274"/>
        <end position="292"/>
    </location>
</feature>
<feature type="transmembrane region" description="Helical" evidence="6">
    <location>
        <begin position="105"/>
        <end position="124"/>
    </location>
</feature>
<keyword evidence="5 6" id="KW-0472">Membrane</keyword>
<feature type="transmembrane region" description="Helical" evidence="6">
    <location>
        <begin position="62"/>
        <end position="85"/>
    </location>
</feature>
<organism evidence="8 9">
    <name type="scientific">Halobacillus trueperi</name>
    <dbReference type="NCBI Taxonomy" id="156205"/>
    <lineage>
        <taxon>Bacteria</taxon>
        <taxon>Bacillati</taxon>
        <taxon>Bacillota</taxon>
        <taxon>Bacilli</taxon>
        <taxon>Bacillales</taxon>
        <taxon>Bacillaceae</taxon>
        <taxon>Halobacillus</taxon>
    </lineage>
</organism>
<feature type="transmembrane region" description="Helical" evidence="6">
    <location>
        <begin position="356"/>
        <end position="374"/>
    </location>
</feature>